<comment type="caution">
    <text evidence="9">The sequence shown here is derived from an EMBL/GenBank/DDBJ whole genome shotgun (WGS) entry which is preliminary data.</text>
</comment>
<keyword evidence="3 5" id="KW-0238">DNA-binding</keyword>
<gene>
    <name evidence="9" type="ORF">DFQ12_3513</name>
</gene>
<dbReference type="Pfam" id="PF00486">
    <property type="entry name" value="Trans_reg_C"/>
    <property type="match status" value="1"/>
</dbReference>
<evidence type="ECO:0000256" key="1">
    <source>
        <dbReference type="ARBA" id="ARBA00022553"/>
    </source>
</evidence>
<feature type="domain" description="Response regulatory" evidence="7">
    <location>
        <begin position="29"/>
        <end position="144"/>
    </location>
</feature>
<dbReference type="PANTHER" id="PTHR48111:SF40">
    <property type="entry name" value="PHOSPHATE REGULON TRANSCRIPTIONAL REGULATORY PROTEIN PHOB"/>
    <property type="match status" value="1"/>
</dbReference>
<evidence type="ECO:0000256" key="2">
    <source>
        <dbReference type="ARBA" id="ARBA00023012"/>
    </source>
</evidence>
<evidence type="ECO:0000256" key="4">
    <source>
        <dbReference type="PROSITE-ProRule" id="PRU00169"/>
    </source>
</evidence>
<evidence type="ECO:0000313" key="10">
    <source>
        <dbReference type="Proteomes" id="UP000286246"/>
    </source>
</evidence>
<proteinExistence type="predicted"/>
<evidence type="ECO:0000313" key="9">
    <source>
        <dbReference type="EMBL" id="RKE49399.1"/>
    </source>
</evidence>
<accession>A0A420AXX6</accession>
<dbReference type="PANTHER" id="PTHR48111">
    <property type="entry name" value="REGULATOR OF RPOS"/>
    <property type="match status" value="1"/>
</dbReference>
<dbReference type="CDD" id="cd00383">
    <property type="entry name" value="trans_reg_C"/>
    <property type="match status" value="1"/>
</dbReference>
<dbReference type="InterPro" id="IPR011006">
    <property type="entry name" value="CheY-like_superfamily"/>
</dbReference>
<organism evidence="9 10">
    <name type="scientific">Sphingobacterium detergens</name>
    <dbReference type="NCBI Taxonomy" id="1145106"/>
    <lineage>
        <taxon>Bacteria</taxon>
        <taxon>Pseudomonadati</taxon>
        <taxon>Bacteroidota</taxon>
        <taxon>Sphingobacteriia</taxon>
        <taxon>Sphingobacteriales</taxon>
        <taxon>Sphingobacteriaceae</taxon>
        <taxon>Sphingobacterium</taxon>
    </lineage>
</organism>
<dbReference type="InterPro" id="IPR001789">
    <property type="entry name" value="Sig_transdc_resp-reg_receiver"/>
</dbReference>
<dbReference type="SMART" id="SM00862">
    <property type="entry name" value="Trans_reg_C"/>
    <property type="match status" value="1"/>
</dbReference>
<feature type="modified residue" description="4-aspartylphosphate" evidence="4">
    <location>
        <position position="79"/>
    </location>
</feature>
<dbReference type="PROSITE" id="PS51755">
    <property type="entry name" value="OMPR_PHOB"/>
    <property type="match status" value="1"/>
</dbReference>
<evidence type="ECO:0000259" key="8">
    <source>
        <dbReference type="PROSITE" id="PS51755"/>
    </source>
</evidence>
<reference evidence="9 10" key="1">
    <citation type="submission" date="2018-09" db="EMBL/GenBank/DDBJ databases">
        <title>Genomic Encyclopedia of Type Strains, Phase III (KMG-III): the genomes of soil and plant-associated and newly described type strains.</title>
        <authorList>
            <person name="Whitman W."/>
        </authorList>
    </citation>
    <scope>NUCLEOTIDE SEQUENCE [LARGE SCALE GENOMIC DNA]</scope>
    <source>
        <strain evidence="9 10">CECT 7938</strain>
    </source>
</reference>
<dbReference type="Proteomes" id="UP000286246">
    <property type="component" value="Unassembled WGS sequence"/>
</dbReference>
<feature type="compositionally biased region" description="Basic and acidic residues" evidence="6">
    <location>
        <begin position="1"/>
        <end position="15"/>
    </location>
</feature>
<dbReference type="GO" id="GO:0006355">
    <property type="term" value="P:regulation of DNA-templated transcription"/>
    <property type="evidence" value="ECO:0007669"/>
    <property type="project" value="InterPro"/>
</dbReference>
<dbReference type="GO" id="GO:0000156">
    <property type="term" value="F:phosphorelay response regulator activity"/>
    <property type="evidence" value="ECO:0007669"/>
    <property type="project" value="TreeGrafter"/>
</dbReference>
<dbReference type="InterPro" id="IPR039420">
    <property type="entry name" value="WalR-like"/>
</dbReference>
<dbReference type="GO" id="GO:0005829">
    <property type="term" value="C:cytosol"/>
    <property type="evidence" value="ECO:0007669"/>
    <property type="project" value="TreeGrafter"/>
</dbReference>
<dbReference type="SUPFAM" id="SSF52172">
    <property type="entry name" value="CheY-like"/>
    <property type="match status" value="1"/>
</dbReference>
<dbReference type="EMBL" id="RAPY01000003">
    <property type="protein sequence ID" value="RKE49399.1"/>
    <property type="molecule type" value="Genomic_DNA"/>
</dbReference>
<dbReference type="InterPro" id="IPR001867">
    <property type="entry name" value="OmpR/PhoB-type_DNA-bd"/>
</dbReference>
<dbReference type="GO" id="GO:0000976">
    <property type="term" value="F:transcription cis-regulatory region binding"/>
    <property type="evidence" value="ECO:0007669"/>
    <property type="project" value="TreeGrafter"/>
</dbReference>
<feature type="domain" description="OmpR/PhoB-type" evidence="8">
    <location>
        <begin position="153"/>
        <end position="250"/>
    </location>
</feature>
<evidence type="ECO:0000256" key="6">
    <source>
        <dbReference type="SAM" id="MobiDB-lite"/>
    </source>
</evidence>
<feature type="region of interest" description="Disordered" evidence="6">
    <location>
        <begin position="1"/>
        <end position="21"/>
    </location>
</feature>
<keyword evidence="1 4" id="KW-0597">Phosphoprotein</keyword>
<keyword evidence="10" id="KW-1185">Reference proteome</keyword>
<dbReference type="Pfam" id="PF00072">
    <property type="entry name" value="Response_reg"/>
    <property type="match status" value="1"/>
</dbReference>
<evidence type="ECO:0000256" key="5">
    <source>
        <dbReference type="PROSITE-ProRule" id="PRU01091"/>
    </source>
</evidence>
<sequence length="250" mass="28831">MGQRQGDHNKDEKQRAQTSVRQNKEMKNQLLLVEDDPDFGFMLKQYLELSDFKVDWIAQPKDLTADFQRLTDYDLVILDVMLPQVSGFTLAKEINTLFPLLPFIFLTAKEQKIDKLTGLKIGADDYITKPCDPEELLLRIQNILKRNQKHVSSGSIPIGSYLFSPDQLLLSHAHEQYKLTEREAQLLLFLCQHNGQLVTREDILEKVWGTADFFTGRSMDVFITRIRKYLSHDPTLSISSNRGVGFTVHF</sequence>
<dbReference type="GO" id="GO:0032993">
    <property type="term" value="C:protein-DNA complex"/>
    <property type="evidence" value="ECO:0007669"/>
    <property type="project" value="TreeGrafter"/>
</dbReference>
<protein>
    <submittedName>
        <fullName evidence="9">DNA-binding response OmpR family regulator</fullName>
    </submittedName>
</protein>
<evidence type="ECO:0000256" key="3">
    <source>
        <dbReference type="ARBA" id="ARBA00023125"/>
    </source>
</evidence>
<name>A0A420AXX6_SPHD1</name>
<feature type="DNA-binding region" description="OmpR/PhoB-type" evidence="5">
    <location>
        <begin position="153"/>
        <end position="250"/>
    </location>
</feature>
<evidence type="ECO:0000259" key="7">
    <source>
        <dbReference type="PROSITE" id="PS50110"/>
    </source>
</evidence>
<dbReference type="PROSITE" id="PS50110">
    <property type="entry name" value="RESPONSE_REGULATORY"/>
    <property type="match status" value="1"/>
</dbReference>
<dbReference type="Gene3D" id="6.10.250.690">
    <property type="match status" value="1"/>
</dbReference>
<dbReference type="InterPro" id="IPR016032">
    <property type="entry name" value="Sig_transdc_resp-reg_C-effctor"/>
</dbReference>
<dbReference type="SUPFAM" id="SSF46894">
    <property type="entry name" value="C-terminal effector domain of the bipartite response regulators"/>
    <property type="match status" value="1"/>
</dbReference>
<dbReference type="Gene3D" id="3.40.50.2300">
    <property type="match status" value="1"/>
</dbReference>
<dbReference type="SMART" id="SM00448">
    <property type="entry name" value="REC"/>
    <property type="match status" value="1"/>
</dbReference>
<dbReference type="CDD" id="cd17574">
    <property type="entry name" value="REC_OmpR"/>
    <property type="match status" value="1"/>
</dbReference>
<dbReference type="Gene3D" id="1.10.10.10">
    <property type="entry name" value="Winged helix-like DNA-binding domain superfamily/Winged helix DNA-binding domain"/>
    <property type="match status" value="1"/>
</dbReference>
<keyword evidence="2" id="KW-0902">Two-component regulatory system</keyword>
<dbReference type="AlphaFoldDB" id="A0A420AXX6"/>
<dbReference type="InterPro" id="IPR036388">
    <property type="entry name" value="WH-like_DNA-bd_sf"/>
</dbReference>